<evidence type="ECO:0000256" key="3">
    <source>
        <dbReference type="ARBA" id="ARBA00022598"/>
    </source>
</evidence>
<dbReference type="PANTHER" id="PTHR43740">
    <property type="entry name" value="LEUCYL-TRNA SYNTHETASE"/>
    <property type="match status" value="1"/>
</dbReference>
<protein>
    <recommendedName>
        <fullName evidence="9">Leucine--tRNA ligase</fullName>
        <ecNumber evidence="9">6.1.1.4</ecNumber>
    </recommendedName>
    <alternativeName>
        <fullName evidence="9">Leucyl-tRNA synthetase</fullName>
        <shortName evidence="9">LeuRS</shortName>
    </alternativeName>
</protein>
<dbReference type="SUPFAM" id="SSF52374">
    <property type="entry name" value="Nucleotidylyl transferase"/>
    <property type="match status" value="1"/>
</dbReference>
<dbReference type="HAMAP" id="MF_00049_B">
    <property type="entry name" value="Leu_tRNA_synth_B"/>
    <property type="match status" value="1"/>
</dbReference>
<evidence type="ECO:0000256" key="9">
    <source>
        <dbReference type="HAMAP-Rule" id="MF_00049"/>
    </source>
</evidence>
<sequence length="855" mass="95221">MSQSYDPAAVESAAQSYWQEQATFSVQEDDTREKFYCLSMFPYPSGHLHMGHVRNYTLGDVISRFKRKRGFNVLQPMGWDAFGLPAENAAIQNKVPPADWTYANIDHMRQQLQGLGLAYDWQRELATCKPDYYRWEQWLFTQMIERGLAYRKTAVVNWDPVDQTVLANEQVVDGRGWRSGALVERREIEQWFIRITDYADELLDGLEQLPGWPDAVKTMQRNWIGRSVGVEVQFTVDAAEQPLTVFTTRPDTLMGVTYLAVAPEHPLVDQAMAQGDEALREFVQSCRSSTVSEAVIEAQEKAGHALGIDAIHPITGERVPVWVANFVLMSYGTGAVMSVPAHDQRDWEFARAYGLPIKPVIDPDHGESDLDAGAITDKGTLIDSGPYTGLTSAAAFERIADALEKDGKGRRRINFRLRDWGVSRQRYWGCPIPVIREADGSLTPVPAEDLPVVLPEDLAPDGSGSPLKGHAPFTDVISPKTGQPAQRETDTFDTFFESSWYYARFCCPGLDTAMLDERANHWLPVDQYIGGVEHATMHLIYSRFFHKVMRDVGLVDSDEPFKRYLPQGMVLAECFYRESADGKKTYFAPDEVEIERDDKGRVIRAVATADGAAVSVGALEKMSKSKRNGVDPQSAIQQAGADAVRLFMMFAAPPDQTLVWSDAGLEGASRFLGRYWRLVQAVVEGQAPGQGQVAADEARRKLHETIGKVTDDMDRRQSFNTAIAAMMELTNLLYKVDARGEGAAVLREAALALTQMLNPFAPHITHVCWQMLGEPTPIEDAAWPECDERLLVADSVTLSVQVNGKMRARIDAPADADEAQLQSIALADENVARFVDGKPLRRFIVVPGKLVNIVV</sequence>
<dbReference type="Gene3D" id="2.20.28.290">
    <property type="match status" value="1"/>
</dbReference>
<comment type="catalytic activity">
    <reaction evidence="8 9">
        <text>tRNA(Leu) + L-leucine + ATP = L-leucyl-tRNA(Leu) + AMP + diphosphate</text>
        <dbReference type="Rhea" id="RHEA:11688"/>
        <dbReference type="Rhea" id="RHEA-COMP:9613"/>
        <dbReference type="Rhea" id="RHEA-COMP:9622"/>
        <dbReference type="ChEBI" id="CHEBI:30616"/>
        <dbReference type="ChEBI" id="CHEBI:33019"/>
        <dbReference type="ChEBI" id="CHEBI:57427"/>
        <dbReference type="ChEBI" id="CHEBI:78442"/>
        <dbReference type="ChEBI" id="CHEBI:78494"/>
        <dbReference type="ChEBI" id="CHEBI:456215"/>
        <dbReference type="EC" id="6.1.1.4"/>
    </reaction>
</comment>
<dbReference type="FunFam" id="2.20.28.290:FF:000001">
    <property type="entry name" value="Leucine--tRNA ligase"/>
    <property type="match status" value="1"/>
</dbReference>
<dbReference type="InterPro" id="IPR025709">
    <property type="entry name" value="Leu_tRNA-synth_edit"/>
</dbReference>
<dbReference type="FunFam" id="3.90.740.10:FF:000012">
    <property type="entry name" value="Leucine--tRNA ligase"/>
    <property type="match status" value="1"/>
</dbReference>
<evidence type="ECO:0000256" key="2">
    <source>
        <dbReference type="ARBA" id="ARBA00022490"/>
    </source>
</evidence>
<dbReference type="PROSITE" id="PS00178">
    <property type="entry name" value="AA_TRNA_LIGASE_I"/>
    <property type="match status" value="1"/>
</dbReference>
<dbReference type="Proteomes" id="UP000251800">
    <property type="component" value="Unassembled WGS sequence"/>
</dbReference>
<feature type="domain" description="Methionyl/Valyl/Leucyl/Isoleucyl-tRNA synthetase anticodon-binding" evidence="12">
    <location>
        <begin position="699"/>
        <end position="817"/>
    </location>
</feature>
<evidence type="ECO:0000256" key="4">
    <source>
        <dbReference type="ARBA" id="ARBA00022741"/>
    </source>
</evidence>
<dbReference type="AlphaFoldDB" id="A0A363UQI9"/>
<comment type="caution">
    <text evidence="15">The sequence shown here is derived from an EMBL/GenBank/DDBJ whole genome shotgun (WGS) entry which is preliminary data.</text>
</comment>
<keyword evidence="4 9" id="KW-0547">Nucleotide-binding</keyword>
<dbReference type="PRINTS" id="PR00985">
    <property type="entry name" value="TRNASYNTHLEU"/>
</dbReference>
<keyword evidence="3 9" id="KW-0436">Ligase</keyword>
<comment type="similarity">
    <text evidence="1 9 10">Belongs to the class-I aminoacyl-tRNA synthetase family.</text>
</comment>
<feature type="domain" description="Aminoacyl-tRNA synthetase class Ia" evidence="11">
    <location>
        <begin position="620"/>
        <end position="653"/>
    </location>
</feature>
<feature type="domain" description="Methionyl/Leucyl tRNA synthetase" evidence="13">
    <location>
        <begin position="39"/>
        <end position="171"/>
    </location>
</feature>
<evidence type="ECO:0000313" key="15">
    <source>
        <dbReference type="EMBL" id="PWN57777.1"/>
    </source>
</evidence>
<dbReference type="GO" id="GO:0004823">
    <property type="term" value="F:leucine-tRNA ligase activity"/>
    <property type="evidence" value="ECO:0007669"/>
    <property type="project" value="UniProtKB-UniRule"/>
</dbReference>
<dbReference type="CDD" id="cd00812">
    <property type="entry name" value="LeuRS_core"/>
    <property type="match status" value="1"/>
</dbReference>
<dbReference type="InterPro" id="IPR002300">
    <property type="entry name" value="aa-tRNA-synth_Ia"/>
</dbReference>
<proteinExistence type="inferred from homology"/>
<dbReference type="Pfam" id="PF08264">
    <property type="entry name" value="Anticodon_1"/>
    <property type="match status" value="1"/>
</dbReference>
<dbReference type="FunFam" id="3.40.50.620:FF:000395">
    <property type="entry name" value="Leucine--tRNA ligase"/>
    <property type="match status" value="1"/>
</dbReference>
<feature type="short sequence motif" description="'HIGH' region" evidence="9">
    <location>
        <begin position="42"/>
        <end position="52"/>
    </location>
</feature>
<feature type="binding site" evidence="9">
    <location>
        <position position="624"/>
    </location>
    <ligand>
        <name>ATP</name>
        <dbReference type="ChEBI" id="CHEBI:30616"/>
    </ligand>
</feature>
<dbReference type="GO" id="GO:0006429">
    <property type="term" value="P:leucyl-tRNA aminoacylation"/>
    <property type="evidence" value="ECO:0007669"/>
    <property type="project" value="UniProtKB-UniRule"/>
</dbReference>
<dbReference type="Gene3D" id="1.10.730.10">
    <property type="entry name" value="Isoleucyl-tRNA Synthetase, Domain 1"/>
    <property type="match status" value="1"/>
</dbReference>
<dbReference type="Gene3D" id="3.40.50.620">
    <property type="entry name" value="HUPs"/>
    <property type="match status" value="2"/>
</dbReference>
<feature type="short sequence motif" description="'KMSKS' region" evidence="9">
    <location>
        <begin position="621"/>
        <end position="625"/>
    </location>
</feature>
<organism evidence="15 16">
    <name type="scientific">Abyssibacter profundi</name>
    <dbReference type="NCBI Taxonomy" id="2182787"/>
    <lineage>
        <taxon>Bacteria</taxon>
        <taxon>Pseudomonadati</taxon>
        <taxon>Pseudomonadota</taxon>
        <taxon>Gammaproteobacteria</taxon>
        <taxon>Chromatiales</taxon>
        <taxon>Oceanococcaceae</taxon>
        <taxon>Abyssibacter</taxon>
    </lineage>
</organism>
<keyword evidence="2 9" id="KW-0963">Cytoplasm</keyword>
<evidence type="ECO:0000256" key="8">
    <source>
        <dbReference type="ARBA" id="ARBA00047469"/>
    </source>
</evidence>
<dbReference type="InterPro" id="IPR015413">
    <property type="entry name" value="Methionyl/Leucyl_tRNA_Synth"/>
</dbReference>
<dbReference type="FunFam" id="3.10.20.590:FF:000001">
    <property type="entry name" value="Leucine--tRNA ligase"/>
    <property type="match status" value="1"/>
</dbReference>
<evidence type="ECO:0000256" key="6">
    <source>
        <dbReference type="ARBA" id="ARBA00022917"/>
    </source>
</evidence>
<evidence type="ECO:0000259" key="14">
    <source>
        <dbReference type="Pfam" id="PF13603"/>
    </source>
</evidence>
<dbReference type="EMBL" id="QEQK01000001">
    <property type="protein sequence ID" value="PWN57777.1"/>
    <property type="molecule type" value="Genomic_DNA"/>
</dbReference>
<dbReference type="GO" id="GO:0002161">
    <property type="term" value="F:aminoacyl-tRNA deacylase activity"/>
    <property type="evidence" value="ECO:0007669"/>
    <property type="project" value="InterPro"/>
</dbReference>
<feature type="domain" description="Aminoacyl-tRNA synthetase class Ia" evidence="11">
    <location>
        <begin position="417"/>
        <end position="573"/>
    </location>
</feature>
<evidence type="ECO:0000256" key="10">
    <source>
        <dbReference type="RuleBase" id="RU363035"/>
    </source>
</evidence>
<accession>A0A363UQI9</accession>
<evidence type="ECO:0000256" key="7">
    <source>
        <dbReference type="ARBA" id="ARBA00023146"/>
    </source>
</evidence>
<evidence type="ECO:0000256" key="1">
    <source>
        <dbReference type="ARBA" id="ARBA00005594"/>
    </source>
</evidence>
<dbReference type="CDD" id="cd07958">
    <property type="entry name" value="Anticodon_Ia_Leu_BEm"/>
    <property type="match status" value="1"/>
</dbReference>
<dbReference type="GO" id="GO:0005524">
    <property type="term" value="F:ATP binding"/>
    <property type="evidence" value="ECO:0007669"/>
    <property type="project" value="UniProtKB-UniRule"/>
</dbReference>
<feature type="domain" description="Leucyl-tRNA synthetase editing" evidence="14">
    <location>
        <begin position="221"/>
        <end position="403"/>
    </location>
</feature>
<dbReference type="PANTHER" id="PTHR43740:SF2">
    <property type="entry name" value="LEUCINE--TRNA LIGASE, MITOCHONDRIAL"/>
    <property type="match status" value="1"/>
</dbReference>
<dbReference type="EC" id="6.1.1.4" evidence="9"/>
<dbReference type="Gene3D" id="3.10.20.590">
    <property type="match status" value="1"/>
</dbReference>
<dbReference type="InterPro" id="IPR002302">
    <property type="entry name" value="Leu-tRNA-ligase"/>
</dbReference>
<dbReference type="SUPFAM" id="SSF47323">
    <property type="entry name" value="Anticodon-binding domain of a subclass of class I aminoacyl-tRNA synthetases"/>
    <property type="match status" value="1"/>
</dbReference>
<dbReference type="InterPro" id="IPR009008">
    <property type="entry name" value="Val/Leu/Ile-tRNA-synth_edit"/>
</dbReference>
<keyword evidence="7 9" id="KW-0030">Aminoacyl-tRNA synthetase</keyword>
<keyword evidence="16" id="KW-1185">Reference proteome</keyword>
<dbReference type="NCBIfam" id="TIGR00396">
    <property type="entry name" value="leuS_bact"/>
    <property type="match status" value="1"/>
</dbReference>
<keyword evidence="5 9" id="KW-0067">ATP-binding</keyword>
<dbReference type="InterPro" id="IPR014729">
    <property type="entry name" value="Rossmann-like_a/b/a_fold"/>
</dbReference>
<dbReference type="InterPro" id="IPR009080">
    <property type="entry name" value="tRNAsynth_Ia_anticodon-bd"/>
</dbReference>
<dbReference type="Pfam" id="PF09334">
    <property type="entry name" value="tRNA-synt_1g"/>
    <property type="match status" value="1"/>
</dbReference>
<dbReference type="InterPro" id="IPR013155">
    <property type="entry name" value="M/V/L/I-tRNA-synth_anticd-bd"/>
</dbReference>
<evidence type="ECO:0000259" key="13">
    <source>
        <dbReference type="Pfam" id="PF09334"/>
    </source>
</evidence>
<dbReference type="FunFam" id="1.10.730.10:FF:000002">
    <property type="entry name" value="Leucine--tRNA ligase"/>
    <property type="match status" value="1"/>
</dbReference>
<name>A0A363UQI9_9GAMM</name>
<reference evidence="15 16" key="1">
    <citation type="submission" date="2018-05" db="EMBL/GenBank/DDBJ databases">
        <title>Abyssibacter profundi OUC007T gen. nov., sp. nov, a marine bacterium isolated from seawater of the Mariana Trench.</title>
        <authorList>
            <person name="Zhou S."/>
        </authorList>
    </citation>
    <scope>NUCLEOTIDE SEQUENCE [LARGE SCALE GENOMIC DNA]</scope>
    <source>
        <strain evidence="15 16">OUC007</strain>
    </source>
</reference>
<dbReference type="InterPro" id="IPR001412">
    <property type="entry name" value="aa-tRNA-synth_I_CS"/>
</dbReference>
<dbReference type="RefSeq" id="WP_109718633.1">
    <property type="nucleotide sequence ID" value="NZ_QEQK01000001.1"/>
</dbReference>
<evidence type="ECO:0000256" key="5">
    <source>
        <dbReference type="ARBA" id="ARBA00022840"/>
    </source>
</evidence>
<dbReference type="OrthoDB" id="9810365at2"/>
<dbReference type="Pfam" id="PF00133">
    <property type="entry name" value="tRNA-synt_1"/>
    <property type="match status" value="2"/>
</dbReference>
<evidence type="ECO:0000259" key="12">
    <source>
        <dbReference type="Pfam" id="PF08264"/>
    </source>
</evidence>
<gene>
    <name evidence="9" type="primary">leuS</name>
    <name evidence="15" type="ORF">DEH80_01170</name>
</gene>
<keyword evidence="6 9" id="KW-0648">Protein biosynthesis</keyword>
<dbReference type="GO" id="GO:0005829">
    <property type="term" value="C:cytosol"/>
    <property type="evidence" value="ECO:0007669"/>
    <property type="project" value="TreeGrafter"/>
</dbReference>
<dbReference type="SUPFAM" id="SSF50677">
    <property type="entry name" value="ValRS/IleRS/LeuRS editing domain"/>
    <property type="match status" value="1"/>
</dbReference>
<evidence type="ECO:0000259" key="11">
    <source>
        <dbReference type="Pfam" id="PF00133"/>
    </source>
</evidence>
<evidence type="ECO:0000313" key="16">
    <source>
        <dbReference type="Proteomes" id="UP000251800"/>
    </source>
</evidence>
<dbReference type="Pfam" id="PF13603">
    <property type="entry name" value="tRNA-synt_1_2"/>
    <property type="match status" value="1"/>
</dbReference>
<comment type="subcellular location">
    <subcellularLocation>
        <location evidence="9">Cytoplasm</location>
    </subcellularLocation>
</comment>